<dbReference type="EMBL" id="JAATEJ010000044">
    <property type="protein sequence ID" value="NJP48277.1"/>
    <property type="molecule type" value="Genomic_DNA"/>
</dbReference>
<dbReference type="InterPro" id="IPR036259">
    <property type="entry name" value="MFS_trans_sf"/>
</dbReference>
<evidence type="ECO:0000313" key="12">
    <source>
        <dbReference type="Proteomes" id="UP000734511"/>
    </source>
</evidence>
<keyword evidence="6 9" id="KW-0472">Membrane</keyword>
<sequence length="494" mass="50280">MSKTLGAGQGATLLLLTSVELVVFLDSSVVNLALPSIGKALALSVATLVWVSSAYQVTFGGFQLGAGRTTDRLGRRLMFQTGLAVFTAASLLAGVTNSGGAVIAARAVQGIGAAILIPAELALITAVFTEPEAYRRAFGVWSAMGAVGAAAGVAVGGAIVSALGWRWVFLINVPIGVLGLMVSGRLLPRDGIDLRAVKRSELDLPGMVTGTSSLLLLVYVITKAAEGSLDTLHWVLGGAAVVLGAAFVLIERQAQAPVLPFRLFSTRNITGSSLANFLVGAAHVPVFVFLSLYFQEVHHYSALKSGLAVLPIALAGIPVARLLIPRALKLLGPRNVLAAGMALLTVALLLLSRIPTHADYAPDFLPAAFVFAVGLPACFVGSTMPAMRAARPSETGVVSGVVNTAQRLGAGMGVAVLAAVANSRTSHHHGGTAADAVNAGFHTAFLGAAGLAVLGLLVALLVIRTVPEQPPAAPKDAEPAVAAAAEDGTATAAE</sequence>
<evidence type="ECO:0000256" key="3">
    <source>
        <dbReference type="ARBA" id="ARBA00022475"/>
    </source>
</evidence>
<dbReference type="Pfam" id="PF07690">
    <property type="entry name" value="MFS_1"/>
    <property type="match status" value="1"/>
</dbReference>
<reference evidence="11 12" key="1">
    <citation type="submission" date="2020-03" db="EMBL/GenBank/DDBJ databases">
        <title>WGS of actinomycetes isolated from Thailand.</title>
        <authorList>
            <person name="Thawai C."/>
        </authorList>
    </citation>
    <scope>NUCLEOTIDE SEQUENCE [LARGE SCALE GENOMIC DNA]</scope>
    <source>
        <strain evidence="11 12">PRB2-1</strain>
    </source>
</reference>
<feature type="domain" description="Major facilitator superfamily (MFS) profile" evidence="10">
    <location>
        <begin position="12"/>
        <end position="467"/>
    </location>
</feature>
<evidence type="ECO:0000256" key="8">
    <source>
        <dbReference type="SAM" id="MobiDB-lite"/>
    </source>
</evidence>
<dbReference type="Gene3D" id="1.20.1250.20">
    <property type="entry name" value="MFS general substrate transporter like domains"/>
    <property type="match status" value="1"/>
</dbReference>
<feature type="transmembrane region" description="Helical" evidence="9">
    <location>
        <begin position="271"/>
        <end position="294"/>
    </location>
</feature>
<keyword evidence="5 9" id="KW-1133">Transmembrane helix</keyword>
<feature type="transmembrane region" description="Helical" evidence="9">
    <location>
        <begin position="140"/>
        <end position="159"/>
    </location>
</feature>
<feature type="transmembrane region" description="Helical" evidence="9">
    <location>
        <begin position="364"/>
        <end position="384"/>
    </location>
</feature>
<evidence type="ECO:0000256" key="9">
    <source>
        <dbReference type="SAM" id="Phobius"/>
    </source>
</evidence>
<keyword evidence="2" id="KW-0813">Transport</keyword>
<evidence type="ECO:0000256" key="1">
    <source>
        <dbReference type="ARBA" id="ARBA00004651"/>
    </source>
</evidence>
<evidence type="ECO:0000256" key="7">
    <source>
        <dbReference type="ARBA" id="ARBA00023251"/>
    </source>
</evidence>
<feature type="transmembrane region" description="Helical" evidence="9">
    <location>
        <begin position="107"/>
        <end position="128"/>
    </location>
</feature>
<feature type="compositionally biased region" description="Low complexity" evidence="8">
    <location>
        <begin position="479"/>
        <end position="494"/>
    </location>
</feature>
<dbReference type="InterPro" id="IPR020846">
    <property type="entry name" value="MFS_dom"/>
</dbReference>
<feature type="transmembrane region" description="Helical" evidence="9">
    <location>
        <begin position="77"/>
        <end position="95"/>
    </location>
</feature>
<dbReference type="PROSITE" id="PS50850">
    <property type="entry name" value="MFS"/>
    <property type="match status" value="1"/>
</dbReference>
<evidence type="ECO:0000256" key="5">
    <source>
        <dbReference type="ARBA" id="ARBA00022989"/>
    </source>
</evidence>
<feature type="transmembrane region" description="Helical" evidence="9">
    <location>
        <begin position="396"/>
        <end position="421"/>
    </location>
</feature>
<comment type="caution">
    <text evidence="11">The sequence shown here is derived from an EMBL/GenBank/DDBJ whole genome shotgun (WGS) entry which is preliminary data.</text>
</comment>
<keyword evidence="4 9" id="KW-0812">Transmembrane</keyword>
<dbReference type="RefSeq" id="WP_167987100.1">
    <property type="nucleotide sequence ID" value="NZ_JAATEJ010000044.1"/>
</dbReference>
<evidence type="ECO:0000259" key="10">
    <source>
        <dbReference type="PROSITE" id="PS50850"/>
    </source>
</evidence>
<accession>A0ABX0ZZU8</accession>
<keyword evidence="3" id="KW-1003">Cell membrane</keyword>
<dbReference type="InterPro" id="IPR011701">
    <property type="entry name" value="MFS"/>
</dbReference>
<gene>
    <name evidence="11" type="ORF">HCN08_33480</name>
</gene>
<keyword evidence="7" id="KW-0046">Antibiotic resistance</keyword>
<feature type="transmembrane region" description="Helical" evidence="9">
    <location>
        <begin position="336"/>
        <end position="352"/>
    </location>
</feature>
<proteinExistence type="predicted"/>
<dbReference type="CDD" id="cd17321">
    <property type="entry name" value="MFS_MMR_MDR_like"/>
    <property type="match status" value="1"/>
</dbReference>
<evidence type="ECO:0000256" key="2">
    <source>
        <dbReference type="ARBA" id="ARBA00022448"/>
    </source>
</evidence>
<name>A0ABX0ZZU8_9ACTN</name>
<feature type="region of interest" description="Disordered" evidence="8">
    <location>
        <begin position="469"/>
        <end position="494"/>
    </location>
</feature>
<comment type="subcellular location">
    <subcellularLocation>
        <location evidence="1">Cell membrane</location>
        <topology evidence="1">Multi-pass membrane protein</topology>
    </subcellularLocation>
</comment>
<dbReference type="Gene3D" id="1.20.1720.10">
    <property type="entry name" value="Multidrug resistance protein D"/>
    <property type="match status" value="1"/>
</dbReference>
<feature type="transmembrane region" description="Helical" evidence="9">
    <location>
        <begin position="441"/>
        <end position="463"/>
    </location>
</feature>
<dbReference type="SUPFAM" id="SSF103473">
    <property type="entry name" value="MFS general substrate transporter"/>
    <property type="match status" value="1"/>
</dbReference>
<feature type="transmembrane region" description="Helical" evidence="9">
    <location>
        <begin position="306"/>
        <end position="324"/>
    </location>
</feature>
<feature type="transmembrane region" description="Helical" evidence="9">
    <location>
        <begin position="165"/>
        <end position="183"/>
    </location>
</feature>
<feature type="transmembrane region" description="Helical" evidence="9">
    <location>
        <begin position="37"/>
        <end position="57"/>
    </location>
</feature>
<evidence type="ECO:0000256" key="6">
    <source>
        <dbReference type="ARBA" id="ARBA00023136"/>
    </source>
</evidence>
<feature type="transmembrane region" description="Helical" evidence="9">
    <location>
        <begin position="231"/>
        <end position="250"/>
    </location>
</feature>
<protein>
    <submittedName>
        <fullName evidence="11">MFS transporter</fullName>
    </submittedName>
</protein>
<keyword evidence="12" id="KW-1185">Reference proteome</keyword>
<evidence type="ECO:0000256" key="4">
    <source>
        <dbReference type="ARBA" id="ARBA00022692"/>
    </source>
</evidence>
<feature type="transmembrane region" description="Helical" evidence="9">
    <location>
        <begin position="204"/>
        <end position="225"/>
    </location>
</feature>
<dbReference type="PANTHER" id="PTHR42718:SF46">
    <property type="entry name" value="BLR6921 PROTEIN"/>
    <property type="match status" value="1"/>
</dbReference>
<dbReference type="Proteomes" id="UP000734511">
    <property type="component" value="Unassembled WGS sequence"/>
</dbReference>
<dbReference type="PANTHER" id="PTHR42718">
    <property type="entry name" value="MAJOR FACILITATOR SUPERFAMILY MULTIDRUG TRANSPORTER MFSC"/>
    <property type="match status" value="1"/>
</dbReference>
<evidence type="ECO:0000313" key="11">
    <source>
        <dbReference type="EMBL" id="NJP48277.1"/>
    </source>
</evidence>
<organism evidence="11 12">
    <name type="scientific">Actinacidiphila epipremni</name>
    <dbReference type="NCBI Taxonomy" id="2053013"/>
    <lineage>
        <taxon>Bacteria</taxon>
        <taxon>Bacillati</taxon>
        <taxon>Actinomycetota</taxon>
        <taxon>Actinomycetes</taxon>
        <taxon>Kitasatosporales</taxon>
        <taxon>Streptomycetaceae</taxon>
        <taxon>Actinacidiphila</taxon>
    </lineage>
</organism>